<dbReference type="AlphaFoldDB" id="A0A7H0LQQ0"/>
<dbReference type="Gene3D" id="3.60.21.10">
    <property type="match status" value="1"/>
</dbReference>
<dbReference type="GO" id="GO:0005737">
    <property type="term" value="C:cytoplasm"/>
    <property type="evidence" value="ECO:0007669"/>
    <property type="project" value="TreeGrafter"/>
</dbReference>
<reference evidence="3 4" key="1">
    <citation type="submission" date="2020-09" db="EMBL/GenBank/DDBJ databases">
        <title>Sphingomonas sp., a new species isolated from pork steak.</title>
        <authorList>
            <person name="Heidler von Heilborn D."/>
        </authorList>
    </citation>
    <scope>NUCLEOTIDE SEQUENCE [LARGE SCALE GENOMIC DNA]</scope>
    <source>
        <strain evidence="4">S8-3T</strain>
    </source>
</reference>
<feature type="compositionally biased region" description="Basic residues" evidence="1">
    <location>
        <begin position="1"/>
        <end position="11"/>
    </location>
</feature>
<dbReference type="CDD" id="cd00144">
    <property type="entry name" value="MPP_PPP_family"/>
    <property type="match status" value="1"/>
</dbReference>
<dbReference type="Pfam" id="PF00149">
    <property type="entry name" value="Metallophos"/>
    <property type="match status" value="1"/>
</dbReference>
<sequence length="253" mass="28424">MFGKFGRKQPKAPHVPSGPPDARAYAIGDIHGRLDLLRALIDEIAADRRANPCQREYIIFLGDLIDRGPDSRGVLDFLLQARNFLPTPVFVMGNHEEMLLRVLERDTDQFRDWLRYGGYECAQSYGVEVGRLALLDSAAAAAFVRRAIPDDHLAFIDSFVDSFQFGDYLFVHAGIRPGVPIQEQKIQDLRWIREDFLDSTVDHQLIVVHGHTISDGPDEQPNRIGIDTGAYTSGILTALCIEGTGRRYLTARF</sequence>
<feature type="domain" description="Calcineurin-like phosphoesterase" evidence="2">
    <location>
        <begin position="24"/>
        <end position="215"/>
    </location>
</feature>
<protein>
    <submittedName>
        <fullName evidence="3">Serine/threonine protein phosphatase</fullName>
    </submittedName>
</protein>
<proteinExistence type="predicted"/>
<dbReference type="InterPro" id="IPR029052">
    <property type="entry name" value="Metallo-depent_PP-like"/>
</dbReference>
<evidence type="ECO:0000313" key="4">
    <source>
        <dbReference type="Proteomes" id="UP000516148"/>
    </source>
</evidence>
<evidence type="ECO:0000313" key="3">
    <source>
        <dbReference type="EMBL" id="QNQ12003.1"/>
    </source>
</evidence>
<dbReference type="GO" id="GO:0110154">
    <property type="term" value="P:RNA decapping"/>
    <property type="evidence" value="ECO:0007669"/>
    <property type="project" value="TreeGrafter"/>
</dbReference>
<feature type="region of interest" description="Disordered" evidence="1">
    <location>
        <begin position="1"/>
        <end position="20"/>
    </location>
</feature>
<dbReference type="PANTHER" id="PTHR42850">
    <property type="entry name" value="METALLOPHOSPHOESTERASE"/>
    <property type="match status" value="1"/>
</dbReference>
<dbReference type="InterPro" id="IPR050126">
    <property type="entry name" value="Ap4A_hydrolase"/>
</dbReference>
<keyword evidence="4" id="KW-1185">Reference proteome</keyword>
<dbReference type="InterPro" id="IPR004843">
    <property type="entry name" value="Calcineurin-like_PHP"/>
</dbReference>
<dbReference type="GO" id="GO:0016791">
    <property type="term" value="F:phosphatase activity"/>
    <property type="evidence" value="ECO:0007669"/>
    <property type="project" value="TreeGrafter"/>
</dbReference>
<organism evidence="3 4">
    <name type="scientific">Sphingomonas alpina</name>
    <dbReference type="NCBI Taxonomy" id="653931"/>
    <lineage>
        <taxon>Bacteria</taxon>
        <taxon>Pseudomonadati</taxon>
        <taxon>Pseudomonadota</taxon>
        <taxon>Alphaproteobacteria</taxon>
        <taxon>Sphingomonadales</taxon>
        <taxon>Sphingomonadaceae</taxon>
        <taxon>Sphingomonas</taxon>
    </lineage>
</organism>
<dbReference type="Proteomes" id="UP000516148">
    <property type="component" value="Chromosome"/>
</dbReference>
<accession>A0A7H0LQQ0</accession>
<evidence type="ECO:0000259" key="2">
    <source>
        <dbReference type="Pfam" id="PF00149"/>
    </source>
</evidence>
<dbReference type="GO" id="GO:0008803">
    <property type="term" value="F:bis(5'-nucleosyl)-tetraphosphatase (symmetrical) activity"/>
    <property type="evidence" value="ECO:0007669"/>
    <property type="project" value="TreeGrafter"/>
</dbReference>
<gene>
    <name evidence="3" type="ORF">H3Z74_12770</name>
</gene>
<name>A0A7H0LQQ0_9SPHN</name>
<evidence type="ECO:0000256" key="1">
    <source>
        <dbReference type="SAM" id="MobiDB-lite"/>
    </source>
</evidence>
<dbReference type="KEGG" id="spap:H3Z74_12770"/>
<dbReference type="PANTHER" id="PTHR42850:SF4">
    <property type="entry name" value="ZINC-DEPENDENT ENDOPOLYPHOSPHATASE"/>
    <property type="match status" value="1"/>
</dbReference>
<dbReference type="SUPFAM" id="SSF56300">
    <property type="entry name" value="Metallo-dependent phosphatases"/>
    <property type="match status" value="1"/>
</dbReference>
<dbReference type="EMBL" id="CP061038">
    <property type="protein sequence ID" value="QNQ12003.1"/>
    <property type="molecule type" value="Genomic_DNA"/>
</dbReference>